<keyword evidence="9" id="KW-0828">Tyrosine catabolism</keyword>
<evidence type="ECO:0000256" key="10">
    <source>
        <dbReference type="ARBA" id="ARBA00023232"/>
    </source>
</evidence>
<comment type="cofactor">
    <cofactor evidence="2">
        <name>Mg(2+)</name>
        <dbReference type="ChEBI" id="CHEBI:18420"/>
    </cofactor>
</comment>
<evidence type="ECO:0000256" key="2">
    <source>
        <dbReference type="ARBA" id="ARBA00001946"/>
    </source>
</evidence>
<evidence type="ECO:0000256" key="4">
    <source>
        <dbReference type="ARBA" id="ARBA00012094"/>
    </source>
</evidence>
<reference evidence="14" key="1">
    <citation type="journal article" date="2019" name="Int. J. Syst. Evol. Microbiol.">
        <title>The Global Catalogue of Microorganisms (GCM) 10K type strain sequencing project: providing services to taxonomists for standard genome sequencing and annotation.</title>
        <authorList>
            <consortium name="The Broad Institute Genomics Platform"/>
            <consortium name="The Broad Institute Genome Sequencing Center for Infectious Disease"/>
            <person name="Wu L."/>
            <person name="Ma J."/>
        </authorList>
    </citation>
    <scope>NUCLEOTIDE SEQUENCE [LARGE SCALE GENOMIC DNA]</scope>
    <source>
        <strain evidence="14">CECT 8288</strain>
    </source>
</reference>
<evidence type="ECO:0000259" key="12">
    <source>
        <dbReference type="Pfam" id="PF09298"/>
    </source>
</evidence>
<accession>A0ABV7WSY9</accession>
<keyword evidence="5" id="KW-0479">Metal-binding</keyword>
<keyword evidence="10" id="KW-0585">Phenylalanine catabolism</keyword>
<comment type="caution">
    <text evidence="13">The sequence shown here is derived from an EMBL/GenBank/DDBJ whole genome shotgun (WGS) entry which is preliminary data.</text>
</comment>
<dbReference type="InterPro" id="IPR011234">
    <property type="entry name" value="Fumarylacetoacetase-like_C"/>
</dbReference>
<evidence type="ECO:0000256" key="8">
    <source>
        <dbReference type="ARBA" id="ARBA00022842"/>
    </source>
</evidence>
<evidence type="ECO:0000259" key="11">
    <source>
        <dbReference type="Pfam" id="PF01557"/>
    </source>
</evidence>
<keyword evidence="7" id="KW-0106">Calcium</keyword>
<dbReference type="GO" id="GO:0004334">
    <property type="term" value="F:fumarylacetoacetase activity"/>
    <property type="evidence" value="ECO:0007669"/>
    <property type="project" value="UniProtKB-EC"/>
</dbReference>
<dbReference type="EMBL" id="JBHRYN010000011">
    <property type="protein sequence ID" value="MFC3701969.1"/>
    <property type="molecule type" value="Genomic_DNA"/>
</dbReference>
<feature type="domain" description="Fumarylacetoacetase N-terminal" evidence="12">
    <location>
        <begin position="27"/>
        <end position="126"/>
    </location>
</feature>
<keyword evidence="8" id="KW-0460">Magnesium</keyword>
<keyword evidence="6 13" id="KW-0378">Hydrolase</keyword>
<evidence type="ECO:0000256" key="5">
    <source>
        <dbReference type="ARBA" id="ARBA00022723"/>
    </source>
</evidence>
<dbReference type="RefSeq" id="WP_353958999.1">
    <property type="nucleotide sequence ID" value="NZ_JAUFQI010000001.1"/>
</dbReference>
<comment type="pathway">
    <text evidence="3">Amino-acid degradation; L-phenylalanine degradation; acetoacetate and fumarate from L-phenylalanine: step 6/6.</text>
</comment>
<dbReference type="InterPro" id="IPR015377">
    <property type="entry name" value="Fumarylacetoacetase_N"/>
</dbReference>
<evidence type="ECO:0000256" key="3">
    <source>
        <dbReference type="ARBA" id="ARBA00004782"/>
    </source>
</evidence>
<dbReference type="NCBIfam" id="TIGR01266">
    <property type="entry name" value="fum_ac_acetase"/>
    <property type="match status" value="1"/>
</dbReference>
<evidence type="ECO:0000256" key="9">
    <source>
        <dbReference type="ARBA" id="ARBA00022878"/>
    </source>
</evidence>
<dbReference type="PANTHER" id="PTHR43069">
    <property type="entry name" value="FUMARYLACETOACETASE"/>
    <property type="match status" value="1"/>
</dbReference>
<dbReference type="Gene3D" id="2.30.30.230">
    <property type="entry name" value="Fumarylacetoacetase, N-terminal domain"/>
    <property type="match status" value="1"/>
</dbReference>
<dbReference type="SUPFAM" id="SSF63433">
    <property type="entry name" value="Fumarylacetoacetate hydrolase, FAH, N-terminal domain"/>
    <property type="match status" value="1"/>
</dbReference>
<dbReference type="InterPro" id="IPR036663">
    <property type="entry name" value="Fumarylacetoacetase_C_sf"/>
</dbReference>
<gene>
    <name evidence="13" type="primary">fahA</name>
    <name evidence="13" type="ORF">ACFOND_09985</name>
</gene>
<dbReference type="Pfam" id="PF01557">
    <property type="entry name" value="FAA_hydrolase"/>
    <property type="match status" value="1"/>
</dbReference>
<dbReference type="InterPro" id="IPR036462">
    <property type="entry name" value="Fumarylacetoacetase_N_sf"/>
</dbReference>
<dbReference type="Gene3D" id="3.90.850.10">
    <property type="entry name" value="Fumarylacetoacetase-like, C-terminal domain"/>
    <property type="match status" value="1"/>
</dbReference>
<evidence type="ECO:0000256" key="6">
    <source>
        <dbReference type="ARBA" id="ARBA00022801"/>
    </source>
</evidence>
<sequence length="432" mass="47560">MLNATHDPRLKSWVESANDGVTDFPIQNLPFASAKKSSDKGECSIVTAIGDQILPLAPIAALNVASTPLSQEALECCKEPEMNKLMALTPAHWSALRTDISRWLQVGSETQPALQSLLYSQNEAQFKRPCQIGDYTDFYASIHHATAVGRLFRPDNPLLPNYKWVPIGYHGRASSIDVSGQQFHRPKGQTKAPDATEPSFGPCKRLDYELEVGFFIGQNNELGEPLTMEEAEQRLFGLCLLNDWSARDIQAWEYQPLGPFLAKSFASTISPWVITAEALAPFRAPFVREQGEPEPMPHLDSEYNQQYGAIDMELTCSIEAADVPLTQLSQSNFKDAYWSVAQMITHHASNGCNLMAGDLMGSGTQSGPTPEQAGSLLELTQGGKKPIAFENGQQRTFLNDGDSIIMTGYCKREGYVRIGFGEVRSTILPAKP</sequence>
<organism evidence="13 14">
    <name type="scientific">Reinekea marina</name>
    <dbReference type="NCBI Taxonomy" id="1310421"/>
    <lineage>
        <taxon>Bacteria</taxon>
        <taxon>Pseudomonadati</taxon>
        <taxon>Pseudomonadota</taxon>
        <taxon>Gammaproteobacteria</taxon>
        <taxon>Oceanospirillales</taxon>
        <taxon>Saccharospirillaceae</taxon>
        <taxon>Reinekea</taxon>
    </lineage>
</organism>
<dbReference type="PANTHER" id="PTHR43069:SF2">
    <property type="entry name" value="FUMARYLACETOACETASE"/>
    <property type="match status" value="1"/>
</dbReference>
<comment type="cofactor">
    <cofactor evidence="1">
        <name>Ca(2+)</name>
        <dbReference type="ChEBI" id="CHEBI:29108"/>
    </cofactor>
</comment>
<feature type="domain" description="Fumarylacetoacetase-like C-terminal" evidence="11">
    <location>
        <begin position="136"/>
        <end position="427"/>
    </location>
</feature>
<dbReference type="InterPro" id="IPR005959">
    <property type="entry name" value="Fumarylacetoacetase"/>
</dbReference>
<dbReference type="EC" id="3.7.1.2" evidence="4"/>
<proteinExistence type="predicted"/>
<dbReference type="Pfam" id="PF09298">
    <property type="entry name" value="FAA_hydrolase_N"/>
    <property type="match status" value="1"/>
</dbReference>
<evidence type="ECO:0000256" key="7">
    <source>
        <dbReference type="ARBA" id="ARBA00022837"/>
    </source>
</evidence>
<evidence type="ECO:0000313" key="14">
    <source>
        <dbReference type="Proteomes" id="UP001595710"/>
    </source>
</evidence>
<evidence type="ECO:0000256" key="1">
    <source>
        <dbReference type="ARBA" id="ARBA00001913"/>
    </source>
</evidence>
<dbReference type="SUPFAM" id="SSF56529">
    <property type="entry name" value="FAH"/>
    <property type="match status" value="1"/>
</dbReference>
<evidence type="ECO:0000313" key="13">
    <source>
        <dbReference type="EMBL" id="MFC3701969.1"/>
    </source>
</evidence>
<dbReference type="Proteomes" id="UP001595710">
    <property type="component" value="Unassembled WGS sequence"/>
</dbReference>
<keyword evidence="14" id="KW-1185">Reference proteome</keyword>
<name>A0ABV7WSY9_9GAMM</name>
<protein>
    <recommendedName>
        <fullName evidence="4">fumarylacetoacetase</fullName>
        <ecNumber evidence="4">3.7.1.2</ecNumber>
    </recommendedName>
</protein>